<dbReference type="PRINTS" id="PR00388">
    <property type="entry name" value="PDIESTERASE2"/>
</dbReference>
<feature type="compositionally biased region" description="Basic residues" evidence="1">
    <location>
        <begin position="457"/>
        <end position="466"/>
    </location>
</feature>
<feature type="compositionally biased region" description="Polar residues" evidence="1">
    <location>
        <begin position="489"/>
        <end position="506"/>
    </location>
</feature>
<comment type="caution">
    <text evidence="2">The sequence shown here is derived from an EMBL/GenBank/DDBJ whole genome shotgun (WGS) entry which is preliminary data.</text>
</comment>
<evidence type="ECO:0000256" key="1">
    <source>
        <dbReference type="SAM" id="MobiDB-lite"/>
    </source>
</evidence>
<dbReference type="Proteomes" id="UP001583177">
    <property type="component" value="Unassembled WGS sequence"/>
</dbReference>
<keyword evidence="3" id="KW-1185">Reference proteome</keyword>
<dbReference type="GO" id="GO:0004114">
    <property type="term" value="F:3',5'-cyclic-nucleotide phosphodiesterase activity"/>
    <property type="evidence" value="ECO:0007669"/>
    <property type="project" value="UniProtKB-EC"/>
</dbReference>
<dbReference type="PANTHER" id="PTHR28283:SF1">
    <property type="entry name" value="3',5'-CYCLIC-NUCLEOTIDE PHOSPHODIESTERASE 1"/>
    <property type="match status" value="1"/>
</dbReference>
<dbReference type="SUPFAM" id="SSF56281">
    <property type="entry name" value="Metallo-hydrolase/oxidoreductase"/>
    <property type="match status" value="1"/>
</dbReference>
<protein>
    <submittedName>
        <fullName evidence="2">3',5'-cyclic-nucleotide phosphodiesterase pde1</fullName>
        <ecNumber evidence="2">3.1.4.17</ecNumber>
    </submittedName>
</protein>
<evidence type="ECO:0000313" key="2">
    <source>
        <dbReference type="EMBL" id="KAL1874334.1"/>
    </source>
</evidence>
<keyword evidence="2" id="KW-0378">Hydrolase</keyword>
<feature type="compositionally biased region" description="Basic and acidic residues" evidence="1">
    <location>
        <begin position="425"/>
        <end position="440"/>
    </location>
</feature>
<name>A0ABR3XFB7_9PEZI</name>
<dbReference type="Gene3D" id="3.60.15.10">
    <property type="entry name" value="Ribonuclease Z/Hydroxyacylglutathione hydrolase-like"/>
    <property type="match status" value="1"/>
</dbReference>
<accession>A0ABR3XFB7</accession>
<feature type="region of interest" description="Disordered" evidence="1">
    <location>
        <begin position="425"/>
        <end position="506"/>
    </location>
</feature>
<feature type="compositionally biased region" description="Polar residues" evidence="1">
    <location>
        <begin position="471"/>
        <end position="480"/>
    </location>
</feature>
<sequence>MAGEGKWKGVAGDESSTSAAVASAAPPKQKPALQVIVLGSQGGPLESNVTAFLVRSISSGWRKGSIMAVDAGVHLGAITRILEDTQPPDLGETDELALPHVLRSGPFSGMTVHSASAKTNAAKIHADLIDTYLITHPHLDHISAFVINTAGLSGPRRKKLAGLPGTIQALKTHIFNNIIWPNLSDEDHGAGLFTYLRLNEGGSPAMGNVDGYLEFNEGLAVKVWSVSHGHNIEKHAPHRGSGSNTRFNSVDASSGLTGFGTGMLSPRSIAHHNTSPSLAAFYHQQPHLLPHDRAGSVVPGSIAMPGGRGSGAMNQMGGGPSPTEFACVYDSSSYFIRDVDTEVEVLIFGDVEGDSVSMNPRNLRIWQEAAPKVATGKLKAILIECSYDDSRPVERLFGHLTPSFLVQEMSVLAEEVKAVRVRMAMDKGKKETDPRRESRRGSKRKREGIYDDATIAVRRRASRALARHSSGDSVNESVSPKTMKMPRSDSGQRSVSVESPHITTPTAELSLTDLQGRTTSIAGGTSAPTTNPTPAETYLMEGPQLQGLKVVIIHVKDKMDDDERVEDTILDELQEHEAFMDVPLGCEWLISEVGQSLEV</sequence>
<evidence type="ECO:0000313" key="3">
    <source>
        <dbReference type="Proteomes" id="UP001583177"/>
    </source>
</evidence>
<dbReference type="PANTHER" id="PTHR28283">
    <property type="entry name" value="3',5'-CYCLIC-NUCLEOTIDE PHOSPHODIESTERASE 1"/>
    <property type="match status" value="1"/>
</dbReference>
<reference evidence="2 3" key="1">
    <citation type="journal article" date="2024" name="IMA Fungus">
        <title>IMA Genome - F19 : A genome assembly and annotation guide to empower mycologists, including annotated draft genome sequences of Ceratocystis pirilliformis, Diaporthe australafricana, Fusarium ophioides, Paecilomyces lecythidis, and Sporothrix stenoceras.</title>
        <authorList>
            <person name="Aylward J."/>
            <person name="Wilson A.M."/>
            <person name="Visagie C.M."/>
            <person name="Spraker J."/>
            <person name="Barnes I."/>
            <person name="Buitendag C."/>
            <person name="Ceriani C."/>
            <person name="Del Mar Angel L."/>
            <person name="du Plessis D."/>
            <person name="Fuchs T."/>
            <person name="Gasser K."/>
            <person name="Kramer D."/>
            <person name="Li W."/>
            <person name="Munsamy K."/>
            <person name="Piso A."/>
            <person name="Price J.L."/>
            <person name="Sonnekus B."/>
            <person name="Thomas C."/>
            <person name="van der Nest A."/>
            <person name="van Dijk A."/>
            <person name="van Heerden A."/>
            <person name="van Vuuren N."/>
            <person name="Yilmaz N."/>
            <person name="Duong T.A."/>
            <person name="van der Merwe N.A."/>
            <person name="Wingfield M.J."/>
            <person name="Wingfield B.D."/>
        </authorList>
    </citation>
    <scope>NUCLEOTIDE SEQUENCE [LARGE SCALE GENOMIC DNA]</scope>
    <source>
        <strain evidence="2 3">CMW 18300</strain>
    </source>
</reference>
<feature type="compositionally biased region" description="Low complexity" evidence="1">
    <location>
        <begin position="15"/>
        <end position="25"/>
    </location>
</feature>
<dbReference type="EMBL" id="JAWRVE010000023">
    <property type="protein sequence ID" value="KAL1874334.1"/>
    <property type="molecule type" value="Genomic_DNA"/>
</dbReference>
<feature type="region of interest" description="Disordered" evidence="1">
    <location>
        <begin position="1"/>
        <end position="25"/>
    </location>
</feature>
<gene>
    <name evidence="2" type="primary">PDE1</name>
    <name evidence="2" type="ORF">Daus18300_003698</name>
</gene>
<dbReference type="Pfam" id="PF02112">
    <property type="entry name" value="PDEase_II"/>
    <property type="match status" value="2"/>
</dbReference>
<proteinExistence type="predicted"/>
<dbReference type="CDD" id="cd07735">
    <property type="entry name" value="class_II_PDE_MBL-fold"/>
    <property type="match status" value="1"/>
</dbReference>
<dbReference type="InterPro" id="IPR036866">
    <property type="entry name" value="RibonucZ/Hydroxyglut_hydro"/>
</dbReference>
<dbReference type="InterPro" id="IPR000396">
    <property type="entry name" value="Pdiesterase2"/>
</dbReference>
<dbReference type="EC" id="3.1.4.17" evidence="2"/>
<organism evidence="2 3">
    <name type="scientific">Diaporthe australafricana</name>
    <dbReference type="NCBI Taxonomy" id="127596"/>
    <lineage>
        <taxon>Eukaryota</taxon>
        <taxon>Fungi</taxon>
        <taxon>Dikarya</taxon>
        <taxon>Ascomycota</taxon>
        <taxon>Pezizomycotina</taxon>
        <taxon>Sordariomycetes</taxon>
        <taxon>Sordariomycetidae</taxon>
        <taxon>Diaporthales</taxon>
        <taxon>Diaporthaceae</taxon>
        <taxon>Diaporthe</taxon>
    </lineage>
</organism>